<sequence length="105" mass="12061">MKHLITLTCLLLAAFAAPSFAHESTNDCDKQAAKITDTAKHAEFIKSCLKKVDEEKSYEQDMHDKKQHCDTNADNMKLSGKKKEEYLNHCYKENDFDKSNPHPKM</sequence>
<dbReference type="EMBL" id="MLJW01000171">
    <property type="protein sequence ID" value="OIQ95218.1"/>
    <property type="molecule type" value="Genomic_DNA"/>
</dbReference>
<name>A0A1J5RIF2_9ZZZZ</name>
<evidence type="ECO:0000313" key="1">
    <source>
        <dbReference type="EMBL" id="OIQ95218.1"/>
    </source>
</evidence>
<accession>A0A1J5RIF2</accession>
<proteinExistence type="predicted"/>
<protein>
    <submittedName>
        <fullName evidence="1">Uncharacterized protein</fullName>
    </submittedName>
</protein>
<reference evidence="1" key="1">
    <citation type="submission" date="2016-10" db="EMBL/GenBank/DDBJ databases">
        <title>Sequence of Gallionella enrichment culture.</title>
        <authorList>
            <person name="Poehlein A."/>
            <person name="Muehling M."/>
            <person name="Daniel R."/>
        </authorList>
    </citation>
    <scope>NUCLEOTIDE SEQUENCE</scope>
</reference>
<comment type="caution">
    <text evidence="1">The sequence shown here is derived from an EMBL/GenBank/DDBJ whole genome shotgun (WGS) entry which is preliminary data.</text>
</comment>
<gene>
    <name evidence="1" type="ORF">GALL_228050</name>
</gene>
<dbReference type="AlphaFoldDB" id="A0A1J5RIF2"/>
<organism evidence="1">
    <name type="scientific">mine drainage metagenome</name>
    <dbReference type="NCBI Taxonomy" id="410659"/>
    <lineage>
        <taxon>unclassified sequences</taxon>
        <taxon>metagenomes</taxon>
        <taxon>ecological metagenomes</taxon>
    </lineage>
</organism>